<feature type="signal peptide" evidence="3">
    <location>
        <begin position="1"/>
        <end position="22"/>
    </location>
</feature>
<dbReference type="Pfam" id="PF05036">
    <property type="entry name" value="SPOR"/>
    <property type="match status" value="1"/>
</dbReference>
<evidence type="ECO:0000256" key="3">
    <source>
        <dbReference type="SAM" id="SignalP"/>
    </source>
</evidence>
<dbReference type="RefSeq" id="WP_067016006.1">
    <property type="nucleotide sequence ID" value="NZ_FLOB01000004.1"/>
</dbReference>
<feature type="compositionally biased region" description="Polar residues" evidence="2">
    <location>
        <begin position="150"/>
        <end position="169"/>
    </location>
</feature>
<keyword evidence="1" id="KW-0175">Coiled coil</keyword>
<feature type="compositionally biased region" description="Low complexity" evidence="2">
    <location>
        <begin position="106"/>
        <end position="143"/>
    </location>
</feature>
<dbReference type="SUPFAM" id="SSF110997">
    <property type="entry name" value="Sporulation related repeat"/>
    <property type="match status" value="1"/>
</dbReference>
<dbReference type="AlphaFoldDB" id="A0A1A8TFI9"/>
<evidence type="ECO:0000259" key="4">
    <source>
        <dbReference type="PROSITE" id="PS51724"/>
    </source>
</evidence>
<accession>A0A1A8TFI9</accession>
<dbReference type="EMBL" id="FLOB01000004">
    <property type="protein sequence ID" value="SBS31296.1"/>
    <property type="molecule type" value="Genomic_DNA"/>
</dbReference>
<evidence type="ECO:0000313" key="5">
    <source>
        <dbReference type="EMBL" id="SBS31296.1"/>
    </source>
</evidence>
<feature type="region of interest" description="Disordered" evidence="2">
    <location>
        <begin position="58"/>
        <end position="169"/>
    </location>
</feature>
<feature type="chain" id="PRO_5008378996" evidence="3">
    <location>
        <begin position="23"/>
        <end position="255"/>
    </location>
</feature>
<dbReference type="InterPro" id="IPR007730">
    <property type="entry name" value="SPOR-like_dom"/>
</dbReference>
<dbReference type="InterPro" id="IPR036680">
    <property type="entry name" value="SPOR-like_sf"/>
</dbReference>
<name>A0A1A8TFI9_9GAMM</name>
<organism evidence="5 6">
    <name type="scientific">Marinomonas spartinae</name>
    <dbReference type="NCBI Taxonomy" id="1792290"/>
    <lineage>
        <taxon>Bacteria</taxon>
        <taxon>Pseudomonadati</taxon>
        <taxon>Pseudomonadota</taxon>
        <taxon>Gammaproteobacteria</taxon>
        <taxon>Oceanospirillales</taxon>
        <taxon>Oceanospirillaceae</taxon>
        <taxon>Marinomonas</taxon>
    </lineage>
</organism>
<feature type="domain" description="SPOR" evidence="4">
    <location>
        <begin position="166"/>
        <end position="254"/>
    </location>
</feature>
<dbReference type="Proteomes" id="UP000092544">
    <property type="component" value="Unassembled WGS sequence"/>
</dbReference>
<reference evidence="5 6" key="1">
    <citation type="submission" date="2016-06" db="EMBL/GenBank/DDBJ databases">
        <authorList>
            <person name="Kjaerup R.B."/>
            <person name="Dalgaard T.S."/>
            <person name="Juul-Madsen H.R."/>
        </authorList>
    </citation>
    <scope>NUCLEOTIDE SEQUENCE [LARGE SCALE GENOMIC DNA]</scope>
    <source>
        <strain evidence="5 6">CECT 8886</strain>
    </source>
</reference>
<dbReference type="GO" id="GO:0042834">
    <property type="term" value="F:peptidoglycan binding"/>
    <property type="evidence" value="ECO:0007669"/>
    <property type="project" value="InterPro"/>
</dbReference>
<proteinExistence type="predicted"/>
<dbReference type="Gene3D" id="3.30.70.1070">
    <property type="entry name" value="Sporulation related repeat"/>
    <property type="match status" value="1"/>
</dbReference>
<evidence type="ECO:0000256" key="2">
    <source>
        <dbReference type="SAM" id="MobiDB-lite"/>
    </source>
</evidence>
<keyword evidence="3" id="KW-0732">Signal</keyword>
<keyword evidence="6" id="KW-1185">Reference proteome</keyword>
<protein>
    <submittedName>
        <fullName evidence="5">Sporulation related domain protein</fullName>
    </submittedName>
</protein>
<dbReference type="STRING" id="1792290.MSP8886_02057"/>
<feature type="compositionally biased region" description="Low complexity" evidence="2">
    <location>
        <begin position="66"/>
        <end position="82"/>
    </location>
</feature>
<feature type="coiled-coil region" evidence="1">
    <location>
        <begin position="31"/>
        <end position="58"/>
    </location>
</feature>
<gene>
    <name evidence="5" type="ORF">MSP8886_02057</name>
</gene>
<sequence length="255" mass="27171">MGVTQKLLVVAAALSLSACSMFEGKNTFMTYQDLQTKVREHDAEIKAVQDQLAQLKQTDSANKPMAANSASQSNNATSQSNSDGLGLSESETQAAPSVAPQVTPVANNQNQQMAPAQSSPAQSSAQTASSQSSSMQAAPMSSSEPKALTPNYNNTPSVAKTTSKASSGHNQYGVQLAAYTSRQEAVNGWKRLSKNNSDVFVNLTPHINQAVVNGRTMYQLKVGPFLDRAYSVGFCNMLKQKGKDCIVKKFDGEPL</sequence>
<evidence type="ECO:0000313" key="6">
    <source>
        <dbReference type="Proteomes" id="UP000092544"/>
    </source>
</evidence>
<dbReference type="PROSITE" id="PS51724">
    <property type="entry name" value="SPOR"/>
    <property type="match status" value="1"/>
</dbReference>
<dbReference type="PROSITE" id="PS51257">
    <property type="entry name" value="PROKAR_LIPOPROTEIN"/>
    <property type="match status" value="1"/>
</dbReference>
<evidence type="ECO:0000256" key="1">
    <source>
        <dbReference type="SAM" id="Coils"/>
    </source>
</evidence>